<sequence length="279" mass="27023">MAAGHIAMAHGLRGPSGCPSTACAAGAHAVMEAAAVVAGGAADAMLAGGSEAALSAIAVAGFARARALAGGGWNGEPGGASRPFDARRSGFVMGEGAAVLLLEAADAAAARGVTRAYAEVRGWAASCDAHHITAPPPGGEGAQRAVAAALAAAGLSPADVDYINAHATGTVVGDAAEAAAMRRLFRGNGRVVMSSTKGATGHLLGAAGAAEAALTALAVADRVVPPTVNLDEDVWADHRFVPRVARPAAVDVAVSNSFGFGGTNASLVLTAVPPGLLGG</sequence>
<evidence type="ECO:0000313" key="1">
    <source>
        <dbReference type="EMBL" id="KAK1870347.1"/>
    </source>
</evidence>
<proteinExistence type="predicted"/>
<organism evidence="1 2">
    <name type="scientific">Pyropia yezoensis</name>
    <name type="common">Susabi-nori</name>
    <name type="synonym">Porphyra yezoensis</name>
    <dbReference type="NCBI Taxonomy" id="2788"/>
    <lineage>
        <taxon>Eukaryota</taxon>
        <taxon>Rhodophyta</taxon>
        <taxon>Bangiophyceae</taxon>
        <taxon>Bangiales</taxon>
        <taxon>Bangiaceae</taxon>
        <taxon>Pyropia</taxon>
    </lineage>
</organism>
<name>A0ACC3CJG1_PYRYE</name>
<gene>
    <name evidence="1" type="ORF">I4F81_012809</name>
</gene>
<keyword evidence="2" id="KW-1185">Reference proteome</keyword>
<accession>A0ACC3CJG1</accession>
<evidence type="ECO:0000313" key="2">
    <source>
        <dbReference type="Proteomes" id="UP000798662"/>
    </source>
</evidence>
<protein>
    <submittedName>
        <fullName evidence="1">Uncharacterized protein</fullName>
    </submittedName>
</protein>
<comment type="caution">
    <text evidence="1">The sequence shown here is derived from an EMBL/GenBank/DDBJ whole genome shotgun (WGS) entry which is preliminary data.</text>
</comment>
<dbReference type="Proteomes" id="UP000798662">
    <property type="component" value="Chromosome 3"/>
</dbReference>
<reference evidence="1" key="1">
    <citation type="submission" date="2019-11" db="EMBL/GenBank/DDBJ databases">
        <title>Nori genome reveals adaptations in red seaweeds to the harsh intertidal environment.</title>
        <authorList>
            <person name="Wang D."/>
            <person name="Mao Y."/>
        </authorList>
    </citation>
    <scope>NUCLEOTIDE SEQUENCE</scope>
    <source>
        <tissue evidence="1">Gametophyte</tissue>
    </source>
</reference>
<dbReference type="EMBL" id="CM020620">
    <property type="protein sequence ID" value="KAK1870347.1"/>
    <property type="molecule type" value="Genomic_DNA"/>
</dbReference>